<gene>
    <name evidence="2" type="ORF">LVIROSA_LOCUS7100</name>
</gene>
<evidence type="ECO:0008006" key="4">
    <source>
        <dbReference type="Google" id="ProtNLM"/>
    </source>
</evidence>
<dbReference type="PANTHER" id="PTHR45023">
    <property type="match status" value="1"/>
</dbReference>
<name>A0AAU9M230_9ASTR</name>
<reference evidence="2 3" key="1">
    <citation type="submission" date="2022-01" db="EMBL/GenBank/DDBJ databases">
        <authorList>
            <person name="Xiong W."/>
            <person name="Schranz E."/>
        </authorList>
    </citation>
    <scope>NUCLEOTIDE SEQUENCE [LARGE SCALE GENOMIC DNA]</scope>
</reference>
<dbReference type="Proteomes" id="UP001157418">
    <property type="component" value="Unassembled WGS sequence"/>
</dbReference>
<evidence type="ECO:0000313" key="3">
    <source>
        <dbReference type="Proteomes" id="UP001157418"/>
    </source>
</evidence>
<protein>
    <recommendedName>
        <fullName evidence="4">No apical meristem-associated C-terminal domain-containing protein</fullName>
    </recommendedName>
</protein>
<dbReference type="PANTHER" id="PTHR45023:SF4">
    <property type="entry name" value="GLYCINE-RICH PROTEIN-RELATED"/>
    <property type="match status" value="1"/>
</dbReference>
<feature type="compositionally biased region" description="Low complexity" evidence="1">
    <location>
        <begin position="77"/>
        <end position="98"/>
    </location>
</feature>
<organism evidence="2 3">
    <name type="scientific">Lactuca virosa</name>
    <dbReference type="NCBI Taxonomy" id="75947"/>
    <lineage>
        <taxon>Eukaryota</taxon>
        <taxon>Viridiplantae</taxon>
        <taxon>Streptophyta</taxon>
        <taxon>Embryophyta</taxon>
        <taxon>Tracheophyta</taxon>
        <taxon>Spermatophyta</taxon>
        <taxon>Magnoliopsida</taxon>
        <taxon>eudicotyledons</taxon>
        <taxon>Gunneridae</taxon>
        <taxon>Pentapetalae</taxon>
        <taxon>asterids</taxon>
        <taxon>campanulids</taxon>
        <taxon>Asterales</taxon>
        <taxon>Asteraceae</taxon>
        <taxon>Cichorioideae</taxon>
        <taxon>Cichorieae</taxon>
        <taxon>Lactucinae</taxon>
        <taxon>Lactuca</taxon>
    </lineage>
</organism>
<dbReference type="AlphaFoldDB" id="A0AAU9M230"/>
<feature type="region of interest" description="Disordered" evidence="1">
    <location>
        <begin position="67"/>
        <end position="146"/>
    </location>
</feature>
<accession>A0AAU9M230</accession>
<feature type="compositionally biased region" description="Polar residues" evidence="1">
    <location>
        <begin position="126"/>
        <end position="137"/>
    </location>
</feature>
<sequence length="165" mass="18740">MNKLVTQWNGIYTNFEKQWASGESETSLLKNTHATFQDDMLKPFKFIHVCEVVKRSIRWTEFATHKKVANPPKRSRTSSYSSSKKVSSDCHVSVNLNDNNDDIEEICPPPPPMGRDKTKVRAKGQGKTTSLNSSVGTERSARSEEMMTQMTQLNSTLERHMTETV</sequence>
<proteinExistence type="predicted"/>
<evidence type="ECO:0000256" key="1">
    <source>
        <dbReference type="SAM" id="MobiDB-lite"/>
    </source>
</evidence>
<dbReference type="EMBL" id="CAKMRJ010000405">
    <property type="protein sequence ID" value="CAH1419581.1"/>
    <property type="molecule type" value="Genomic_DNA"/>
</dbReference>
<feature type="compositionally biased region" description="Basic residues" evidence="1">
    <location>
        <begin position="67"/>
        <end position="76"/>
    </location>
</feature>
<keyword evidence="3" id="KW-1185">Reference proteome</keyword>
<evidence type="ECO:0000313" key="2">
    <source>
        <dbReference type="EMBL" id="CAH1419581.1"/>
    </source>
</evidence>
<comment type="caution">
    <text evidence="2">The sequence shown here is derived from an EMBL/GenBank/DDBJ whole genome shotgun (WGS) entry which is preliminary data.</text>
</comment>